<gene>
    <name evidence="1" type="ORF">GT409_11950</name>
</gene>
<proteinExistence type="predicted"/>
<dbReference type="KEGG" id="taer:GT409_11950"/>
<keyword evidence="2" id="KW-1185">Reference proteome</keyword>
<accession>A0A6P1MGB7</accession>
<name>A0A6P1MGB7_9BACT</name>
<organism evidence="1 2">
    <name type="scientific">Tichowtungia aerotolerans</name>
    <dbReference type="NCBI Taxonomy" id="2697043"/>
    <lineage>
        <taxon>Bacteria</taxon>
        <taxon>Pseudomonadati</taxon>
        <taxon>Kiritimatiellota</taxon>
        <taxon>Tichowtungiia</taxon>
        <taxon>Tichowtungiales</taxon>
        <taxon>Tichowtungiaceae</taxon>
        <taxon>Tichowtungia</taxon>
    </lineage>
</organism>
<evidence type="ECO:0000313" key="2">
    <source>
        <dbReference type="Proteomes" id="UP000464954"/>
    </source>
</evidence>
<reference evidence="1 2" key="1">
    <citation type="submission" date="2020-01" db="EMBL/GenBank/DDBJ databases">
        <title>Ponticoccus aerotolerans gen. nov., sp. nov., an anaerobic bacterium and proposal of Ponticoccusceae fam. nov., Ponticoccusles ord. nov. and Ponticoccuse classis nov. in the phylum Kiritimatiellaeota.</title>
        <authorList>
            <person name="Zhou L.Y."/>
            <person name="Du Z.J."/>
        </authorList>
    </citation>
    <scope>NUCLEOTIDE SEQUENCE [LARGE SCALE GENOMIC DNA]</scope>
    <source>
        <strain evidence="1 2">S-5007</strain>
    </source>
</reference>
<dbReference type="AlphaFoldDB" id="A0A6P1MGB7"/>
<evidence type="ECO:0000313" key="1">
    <source>
        <dbReference type="EMBL" id="QHI70125.1"/>
    </source>
</evidence>
<dbReference type="RefSeq" id="WP_160629304.1">
    <property type="nucleotide sequence ID" value="NZ_CP047593.1"/>
</dbReference>
<dbReference type="EMBL" id="CP047593">
    <property type="protein sequence ID" value="QHI70125.1"/>
    <property type="molecule type" value="Genomic_DNA"/>
</dbReference>
<sequence length="137" mass="15754">MLHDPSHYTPAVSAEEIVVSSADKDVLRRLAEQKAEISSLPVQQETTRLWTAPNDMVPERPMVWANEICWNEMEHNEELTLQCEGGWAREQERVLRHEIYQWNHLPGDIVVSTRGSNAQRRFTAPILELLSRPISAL</sequence>
<dbReference type="Proteomes" id="UP000464954">
    <property type="component" value="Chromosome"/>
</dbReference>
<protein>
    <submittedName>
        <fullName evidence="1">Uncharacterized protein</fullName>
    </submittedName>
</protein>